<keyword evidence="3" id="KW-0804">Transcription</keyword>
<dbReference type="SUPFAM" id="SSF51215">
    <property type="entry name" value="Regulatory protein AraC"/>
    <property type="match status" value="1"/>
</dbReference>
<dbReference type="InterPro" id="IPR037923">
    <property type="entry name" value="HTH-like"/>
</dbReference>
<dbReference type="GO" id="GO:0043565">
    <property type="term" value="F:sequence-specific DNA binding"/>
    <property type="evidence" value="ECO:0007669"/>
    <property type="project" value="InterPro"/>
</dbReference>
<keyword evidence="1" id="KW-0805">Transcription regulation</keyword>
<dbReference type="SMART" id="SM00342">
    <property type="entry name" value="HTH_ARAC"/>
    <property type="match status" value="1"/>
</dbReference>
<dbReference type="PROSITE" id="PS01124">
    <property type="entry name" value="HTH_ARAC_FAMILY_2"/>
    <property type="match status" value="1"/>
</dbReference>
<organism evidence="5 6">
    <name type="scientific">Sporolactobacillus laevolacticus DSM 442</name>
    <dbReference type="NCBI Taxonomy" id="1395513"/>
    <lineage>
        <taxon>Bacteria</taxon>
        <taxon>Bacillati</taxon>
        <taxon>Bacillota</taxon>
        <taxon>Bacilli</taxon>
        <taxon>Bacillales</taxon>
        <taxon>Sporolactobacillaceae</taxon>
        <taxon>Sporolactobacillus</taxon>
    </lineage>
</organism>
<dbReference type="Pfam" id="PF02311">
    <property type="entry name" value="AraC_binding"/>
    <property type="match status" value="1"/>
</dbReference>
<evidence type="ECO:0000256" key="3">
    <source>
        <dbReference type="ARBA" id="ARBA00023163"/>
    </source>
</evidence>
<dbReference type="Gene3D" id="1.10.10.60">
    <property type="entry name" value="Homeodomain-like"/>
    <property type="match status" value="2"/>
</dbReference>
<dbReference type="EMBL" id="AWTC01000008">
    <property type="protein sequence ID" value="EST11921.1"/>
    <property type="molecule type" value="Genomic_DNA"/>
</dbReference>
<dbReference type="OrthoDB" id="9780667at2"/>
<evidence type="ECO:0000256" key="1">
    <source>
        <dbReference type="ARBA" id="ARBA00023015"/>
    </source>
</evidence>
<dbReference type="PANTHER" id="PTHR43280:SF2">
    <property type="entry name" value="HTH-TYPE TRANSCRIPTIONAL REGULATOR EXSA"/>
    <property type="match status" value="1"/>
</dbReference>
<sequence length="277" mass="32173">MKNINHLFFHIHYCNSRKANDSGRHSNKIFRTLNHHEFLFFIGGRGRFAIEKKSYVIKAGMLFYIAPGVHHSIELDQAEPVSFQSVHFSFASVFFTDNKWTIKENASVLSLQHAGEVKDYYLIEDLFKKMVECWDAKQPGYEFITKTLLQQLIIAIAHDRKKQNKNDATFLKVDQIINYMHQNIAGHVRLTDLSEMVQLSPAYLSRTFKDRTGYSVIGYFNKIKMDKAKELIVEGNKKINEIAHGLGFADEFYFSRLFKKMEGISPSEFYDKNVHGL</sequence>
<dbReference type="RefSeq" id="WP_023510206.1">
    <property type="nucleotide sequence ID" value="NZ_AWTC01000008.1"/>
</dbReference>
<dbReference type="PATRIC" id="fig|1395513.3.peg.1965"/>
<evidence type="ECO:0000259" key="4">
    <source>
        <dbReference type="PROSITE" id="PS01124"/>
    </source>
</evidence>
<dbReference type="Gene3D" id="2.60.120.10">
    <property type="entry name" value="Jelly Rolls"/>
    <property type="match status" value="1"/>
</dbReference>
<dbReference type="STRING" id="1395513.P343_09740"/>
<dbReference type="InterPro" id="IPR014710">
    <property type="entry name" value="RmlC-like_jellyroll"/>
</dbReference>
<feature type="domain" description="HTH araC/xylS-type" evidence="4">
    <location>
        <begin position="174"/>
        <end position="272"/>
    </location>
</feature>
<dbReference type="AlphaFoldDB" id="V6IYS9"/>
<keyword evidence="2" id="KW-0238">DNA-binding</keyword>
<dbReference type="Proteomes" id="UP000018296">
    <property type="component" value="Unassembled WGS sequence"/>
</dbReference>
<keyword evidence="6" id="KW-1185">Reference proteome</keyword>
<dbReference type="Pfam" id="PF12833">
    <property type="entry name" value="HTH_18"/>
    <property type="match status" value="1"/>
</dbReference>
<gene>
    <name evidence="5" type="ORF">P343_09740</name>
</gene>
<dbReference type="eggNOG" id="COG2207">
    <property type="taxonomic scope" value="Bacteria"/>
</dbReference>
<proteinExistence type="predicted"/>
<dbReference type="InterPro" id="IPR009057">
    <property type="entry name" value="Homeodomain-like_sf"/>
</dbReference>
<dbReference type="GO" id="GO:0003700">
    <property type="term" value="F:DNA-binding transcription factor activity"/>
    <property type="evidence" value="ECO:0007669"/>
    <property type="project" value="InterPro"/>
</dbReference>
<name>V6IYS9_9BACL</name>
<dbReference type="PANTHER" id="PTHR43280">
    <property type="entry name" value="ARAC-FAMILY TRANSCRIPTIONAL REGULATOR"/>
    <property type="match status" value="1"/>
</dbReference>
<protein>
    <submittedName>
        <fullName evidence="5">AraC family transcriptional regulator</fullName>
    </submittedName>
</protein>
<evidence type="ECO:0000313" key="5">
    <source>
        <dbReference type="EMBL" id="EST11921.1"/>
    </source>
</evidence>
<accession>V6IYS9</accession>
<reference evidence="5 6" key="1">
    <citation type="journal article" date="2013" name="Genome Announc.">
        <title>Genome Sequence of Sporolactobacillus laevolacticus DSM442, an Efficient Polymer-Grade D-Lactate Producer from Agricultural Waste Cottonseed as a Nitrogen Source.</title>
        <authorList>
            <person name="Wang H."/>
            <person name="Wang L."/>
            <person name="Ju J."/>
            <person name="Yu B."/>
            <person name="Ma Y."/>
        </authorList>
    </citation>
    <scope>NUCLEOTIDE SEQUENCE [LARGE SCALE GENOMIC DNA]</scope>
    <source>
        <strain evidence="5 6">DSM 442</strain>
    </source>
</reference>
<dbReference type="SUPFAM" id="SSF46689">
    <property type="entry name" value="Homeodomain-like"/>
    <property type="match status" value="2"/>
</dbReference>
<dbReference type="InterPro" id="IPR018060">
    <property type="entry name" value="HTH_AraC"/>
</dbReference>
<dbReference type="InterPro" id="IPR020449">
    <property type="entry name" value="Tscrpt_reg_AraC-type_HTH"/>
</dbReference>
<comment type="caution">
    <text evidence="5">The sequence shown here is derived from an EMBL/GenBank/DDBJ whole genome shotgun (WGS) entry which is preliminary data.</text>
</comment>
<dbReference type="eggNOG" id="COG1917">
    <property type="taxonomic scope" value="Bacteria"/>
</dbReference>
<evidence type="ECO:0000313" key="6">
    <source>
        <dbReference type="Proteomes" id="UP000018296"/>
    </source>
</evidence>
<dbReference type="InterPro" id="IPR003313">
    <property type="entry name" value="AraC-bd"/>
</dbReference>
<dbReference type="PRINTS" id="PR00032">
    <property type="entry name" value="HTHARAC"/>
</dbReference>
<evidence type="ECO:0000256" key="2">
    <source>
        <dbReference type="ARBA" id="ARBA00023125"/>
    </source>
</evidence>
<dbReference type="PROSITE" id="PS00041">
    <property type="entry name" value="HTH_ARAC_FAMILY_1"/>
    <property type="match status" value="1"/>
</dbReference>
<dbReference type="InterPro" id="IPR018062">
    <property type="entry name" value="HTH_AraC-typ_CS"/>
</dbReference>